<feature type="transmembrane region" description="Helical" evidence="8">
    <location>
        <begin position="326"/>
        <end position="347"/>
    </location>
</feature>
<dbReference type="InterPro" id="IPR054384">
    <property type="entry name" value="SecDF_P1_head"/>
</dbReference>
<evidence type="ECO:0000256" key="2">
    <source>
        <dbReference type="ARBA" id="ARBA00022475"/>
    </source>
</evidence>
<dbReference type="Pfam" id="PF22599">
    <property type="entry name" value="SecDF_P1_head"/>
    <property type="match status" value="1"/>
</dbReference>
<proteinExistence type="predicted"/>
<name>A0A7C1DHG4_UNCKA</name>
<dbReference type="Gene3D" id="3.30.70.3400">
    <property type="match status" value="1"/>
</dbReference>
<protein>
    <recommendedName>
        <fullName evidence="9">SecDF P1 head subdomain domain-containing protein</fullName>
    </recommendedName>
</protein>
<dbReference type="Proteomes" id="UP000886066">
    <property type="component" value="Unassembled WGS sequence"/>
</dbReference>
<evidence type="ECO:0000256" key="8">
    <source>
        <dbReference type="SAM" id="Phobius"/>
    </source>
</evidence>
<feature type="transmembrane region" description="Helical" evidence="8">
    <location>
        <begin position="368"/>
        <end position="392"/>
    </location>
</feature>
<dbReference type="GO" id="GO:0015031">
    <property type="term" value="P:protein transport"/>
    <property type="evidence" value="ECO:0007669"/>
    <property type="project" value="UniProtKB-KW"/>
</dbReference>
<keyword evidence="4" id="KW-0653">Protein transport</keyword>
<reference evidence="10" key="1">
    <citation type="journal article" date="2020" name="mSystems">
        <title>Genome- and Community-Level Interaction Insights into Carbon Utilization and Element Cycling Functions of Hydrothermarchaeota in Hydrothermal Sediment.</title>
        <authorList>
            <person name="Zhou Z."/>
            <person name="Liu Y."/>
            <person name="Xu W."/>
            <person name="Pan J."/>
            <person name="Luo Z.H."/>
            <person name="Li M."/>
        </authorList>
    </citation>
    <scope>NUCLEOTIDE SEQUENCE [LARGE SCALE GENOMIC DNA]</scope>
    <source>
        <strain evidence="10">SpSt-1219</strain>
    </source>
</reference>
<keyword evidence="6" id="KW-0811">Translocation</keyword>
<feature type="transmembrane region" description="Helical" evidence="8">
    <location>
        <begin position="404"/>
        <end position="426"/>
    </location>
</feature>
<accession>A0A7C1DHG4</accession>
<keyword evidence="1" id="KW-0813">Transport</keyword>
<dbReference type="GO" id="GO:0005886">
    <property type="term" value="C:plasma membrane"/>
    <property type="evidence" value="ECO:0007669"/>
    <property type="project" value="TreeGrafter"/>
</dbReference>
<keyword evidence="3 8" id="KW-0812">Transmembrane</keyword>
<dbReference type="SUPFAM" id="SSF82866">
    <property type="entry name" value="Multidrug efflux transporter AcrB transmembrane domain"/>
    <property type="match status" value="1"/>
</dbReference>
<evidence type="ECO:0000256" key="4">
    <source>
        <dbReference type="ARBA" id="ARBA00022927"/>
    </source>
</evidence>
<comment type="caution">
    <text evidence="10">The sequence shown here is derived from an EMBL/GenBank/DDBJ whole genome shotgun (WGS) entry which is preliminary data.</text>
</comment>
<evidence type="ECO:0000259" key="9">
    <source>
        <dbReference type="Pfam" id="PF22599"/>
    </source>
</evidence>
<evidence type="ECO:0000256" key="1">
    <source>
        <dbReference type="ARBA" id="ARBA00022448"/>
    </source>
</evidence>
<keyword evidence="5 8" id="KW-1133">Transmembrane helix</keyword>
<sequence>MRKNSARFKKRIKPLIGFGIFLGVLGLAFPQFPLKFFALGNDFSSVNVVFLRSPVLDSEDKSEDPKYAELPQETMLVLQRILATRLKILGYENAQVSFKQNFSQLKVRIFGEEELDKNVAQALTQKGRIIFRQLKEDVSWDENNLQLYYLNPDVWEDTSLTSADILGAVRHETDIQLILSEEGHKKFKEITLENVDKPLGIFVDDSPMPLALPVVTEELANLEEEINPVIEGSLDEDGAKVLEAQINGGVLPVSLEIGTDSVKYDPLLTLDLVYKVLIYVAIGLGAVFLALFILFRISAVISAIYFIFYVLLLGAIIRVLQIPLSSHIFIVSAVFLALTLARIVFVLHRLRRNLKKDKPANLAIFQSVFYKSTLVNRILGILFAVSVIGYFVEFLSVKPTFLVAFVGTVAYFSTYRYFFYPLLLLFKKNLKK</sequence>
<dbReference type="Gene3D" id="3.30.1360.200">
    <property type="match status" value="1"/>
</dbReference>
<dbReference type="EMBL" id="DSDM01000036">
    <property type="protein sequence ID" value="HDQ88646.1"/>
    <property type="molecule type" value="Genomic_DNA"/>
</dbReference>
<feature type="domain" description="SecDF P1 head subdomain" evidence="9">
    <location>
        <begin position="160"/>
        <end position="253"/>
    </location>
</feature>
<dbReference type="PANTHER" id="PTHR30081">
    <property type="entry name" value="PROTEIN-EXPORT MEMBRANE PROTEIN SEC"/>
    <property type="match status" value="1"/>
</dbReference>
<dbReference type="PANTHER" id="PTHR30081:SF1">
    <property type="entry name" value="PROTEIN TRANSLOCASE SUBUNIT SECD"/>
    <property type="match status" value="1"/>
</dbReference>
<feature type="transmembrane region" description="Helical" evidence="8">
    <location>
        <begin position="302"/>
        <end position="320"/>
    </location>
</feature>
<evidence type="ECO:0000256" key="6">
    <source>
        <dbReference type="ARBA" id="ARBA00023010"/>
    </source>
</evidence>
<gene>
    <name evidence="10" type="ORF">ENN92_00650</name>
</gene>
<keyword evidence="7 8" id="KW-0472">Membrane</keyword>
<feature type="transmembrane region" description="Helical" evidence="8">
    <location>
        <begin position="276"/>
        <end position="295"/>
    </location>
</feature>
<evidence type="ECO:0000256" key="5">
    <source>
        <dbReference type="ARBA" id="ARBA00022989"/>
    </source>
</evidence>
<organism evidence="10">
    <name type="scientific">candidate division WWE3 bacterium</name>
    <dbReference type="NCBI Taxonomy" id="2053526"/>
    <lineage>
        <taxon>Bacteria</taxon>
        <taxon>Katanobacteria</taxon>
    </lineage>
</organism>
<dbReference type="InterPro" id="IPR022813">
    <property type="entry name" value="SecD/SecF_arch_bac"/>
</dbReference>
<evidence type="ECO:0000256" key="7">
    <source>
        <dbReference type="ARBA" id="ARBA00023136"/>
    </source>
</evidence>
<dbReference type="AlphaFoldDB" id="A0A7C1DHG4"/>
<evidence type="ECO:0000313" key="10">
    <source>
        <dbReference type="EMBL" id="HDQ88646.1"/>
    </source>
</evidence>
<evidence type="ECO:0000256" key="3">
    <source>
        <dbReference type="ARBA" id="ARBA00022692"/>
    </source>
</evidence>
<keyword evidence="2" id="KW-1003">Cell membrane</keyword>